<sequence length="708" mass="78299">MARNVRKQSKKRGVKKRNFFLYFVMMMLSAFLAAVAAFNLYLASLPPISNFDDIKPNPVTSIYSLDGEVIKTFTVFRFEKVSIDDIPADLKNAVISTEDKNFYRHRGFDTFGLVRSIFANIKAGSLKQGASTITQQLARILFLSNERTFDRKIKELIIAHRIEKTISKNEILELYLNSVYLGSGTYGVLSASKTYFDKELDELTLAETALIAGLPQAPSVYSPFQNPDAAINRRNQVLKRMYKTGCITKEQYEAAKKEELHLSKKPRLYSFNKAPYFIDFVLNELERLGFEEQEISQGGLKIYTTLDLKSQEAAQNAIVNDLNAYGLKSNNTQMALFSFSPTTGRIYAYVGGKNYEQSQYDRIVNAIRPPGSAFKPFVYTVALQQGIGVDDIIDDSPISFKNWSPRNYGSKYRGKMPLWKALAISSNVAAVRLIQKTGTDAVITTAREMGITTPLQNDLTISLGSNGVKLYDMVVAYGAFANGGFRVKPYAVERVENSRGVVIYENPGPKIVKVISFDTAAGMTYMLRKVVEVGTGRAANIAKAVAGKTGTTDDYHDAWFMGYTPDIVTGVWLGNDNNTKLPGITGGGLPAKVWADYMRVAITNFADSVFDYPKLDGSQNSAPREIGEVPDNLQDESDIKYEEIQEGFSDEQPQQPTSNVGSEYNSVNNTQNIQVQSPQKPFEVSEPPVSAPLPQGSGGSAPLPGGLN</sequence>
<feature type="compositionally biased region" description="Polar residues" evidence="17">
    <location>
        <begin position="651"/>
        <end position="679"/>
    </location>
</feature>
<dbReference type="Proteomes" id="UP000886865">
    <property type="component" value="Unassembled WGS sequence"/>
</dbReference>
<dbReference type="SUPFAM" id="SSF53955">
    <property type="entry name" value="Lysozyme-like"/>
    <property type="match status" value="1"/>
</dbReference>
<feature type="domain" description="Penicillin-binding protein transpeptidase" evidence="19">
    <location>
        <begin position="339"/>
        <end position="566"/>
    </location>
</feature>
<evidence type="ECO:0000256" key="6">
    <source>
        <dbReference type="ARBA" id="ARBA00022679"/>
    </source>
</evidence>
<dbReference type="AlphaFoldDB" id="A0A9D1FIN7"/>
<dbReference type="InterPro" id="IPR036950">
    <property type="entry name" value="PBP_transglycosylase"/>
</dbReference>
<keyword evidence="5" id="KW-0328">Glycosyltransferase</keyword>
<dbReference type="EC" id="2.4.99.28" evidence="15"/>
<evidence type="ECO:0000259" key="19">
    <source>
        <dbReference type="Pfam" id="PF00905"/>
    </source>
</evidence>
<evidence type="ECO:0000256" key="3">
    <source>
        <dbReference type="ARBA" id="ARBA00022645"/>
    </source>
</evidence>
<reference evidence="21" key="1">
    <citation type="submission" date="2020-10" db="EMBL/GenBank/DDBJ databases">
        <authorList>
            <person name="Gilroy R."/>
        </authorList>
    </citation>
    <scope>NUCLEOTIDE SEQUENCE</scope>
    <source>
        <strain evidence="21">CHK152-2871</strain>
    </source>
</reference>
<evidence type="ECO:0000256" key="9">
    <source>
        <dbReference type="ARBA" id="ARBA00022960"/>
    </source>
</evidence>
<keyword evidence="13" id="KW-0511">Multifunctional enzyme</keyword>
<evidence type="ECO:0000256" key="13">
    <source>
        <dbReference type="ARBA" id="ARBA00023268"/>
    </source>
</evidence>
<feature type="region of interest" description="Disordered" evidence="17">
    <location>
        <begin position="617"/>
        <end position="636"/>
    </location>
</feature>
<dbReference type="EMBL" id="DVJQ01000040">
    <property type="protein sequence ID" value="HIS74253.1"/>
    <property type="molecule type" value="Genomic_DNA"/>
</dbReference>
<evidence type="ECO:0000259" key="20">
    <source>
        <dbReference type="Pfam" id="PF00912"/>
    </source>
</evidence>
<keyword evidence="12 18" id="KW-0472">Membrane</keyword>
<feature type="region of interest" description="Disordered" evidence="17">
    <location>
        <begin position="646"/>
        <end position="708"/>
    </location>
</feature>
<keyword evidence="8" id="KW-0378">Hydrolase</keyword>
<dbReference type="PANTHER" id="PTHR32282:SF33">
    <property type="entry name" value="PEPTIDOGLYCAN GLYCOSYLTRANSFERASE"/>
    <property type="match status" value="1"/>
</dbReference>
<comment type="subcellular location">
    <subcellularLocation>
        <location evidence="1">Membrane</location>
    </subcellularLocation>
</comment>
<dbReference type="GO" id="GO:0009252">
    <property type="term" value="P:peptidoglycan biosynthetic process"/>
    <property type="evidence" value="ECO:0007669"/>
    <property type="project" value="UniProtKB-KW"/>
</dbReference>
<accession>A0A9D1FIN7</accession>
<dbReference type="Gene3D" id="3.40.710.10">
    <property type="entry name" value="DD-peptidase/beta-lactamase superfamily"/>
    <property type="match status" value="1"/>
</dbReference>
<dbReference type="PANTHER" id="PTHR32282">
    <property type="entry name" value="BINDING PROTEIN TRANSPEPTIDASE, PUTATIVE-RELATED"/>
    <property type="match status" value="1"/>
</dbReference>
<dbReference type="InterPro" id="IPR012338">
    <property type="entry name" value="Beta-lactam/transpept-like"/>
</dbReference>
<evidence type="ECO:0000256" key="5">
    <source>
        <dbReference type="ARBA" id="ARBA00022676"/>
    </source>
</evidence>
<dbReference type="GO" id="GO:0008360">
    <property type="term" value="P:regulation of cell shape"/>
    <property type="evidence" value="ECO:0007669"/>
    <property type="project" value="UniProtKB-KW"/>
</dbReference>
<organism evidence="21 22">
    <name type="scientific">Candidatus Galligastranaerophilus intestinavium</name>
    <dbReference type="NCBI Taxonomy" id="2840836"/>
    <lineage>
        <taxon>Bacteria</taxon>
        <taxon>Candidatus Galligastranaerophilus</taxon>
    </lineage>
</organism>
<feature type="domain" description="Glycosyl transferase family 51" evidence="20">
    <location>
        <begin position="67"/>
        <end position="241"/>
    </location>
</feature>
<evidence type="ECO:0000256" key="2">
    <source>
        <dbReference type="ARBA" id="ARBA00004752"/>
    </source>
</evidence>
<feature type="transmembrane region" description="Helical" evidence="18">
    <location>
        <begin position="20"/>
        <end position="42"/>
    </location>
</feature>
<reference evidence="21" key="2">
    <citation type="journal article" date="2021" name="PeerJ">
        <title>Extensive microbial diversity within the chicken gut microbiome revealed by metagenomics and culture.</title>
        <authorList>
            <person name="Gilroy R."/>
            <person name="Ravi A."/>
            <person name="Getino M."/>
            <person name="Pursley I."/>
            <person name="Horton D.L."/>
            <person name="Alikhan N.F."/>
            <person name="Baker D."/>
            <person name="Gharbi K."/>
            <person name="Hall N."/>
            <person name="Watson M."/>
            <person name="Adriaenssens E.M."/>
            <person name="Foster-Nyarko E."/>
            <person name="Jarju S."/>
            <person name="Secka A."/>
            <person name="Antonio M."/>
            <person name="Oren A."/>
            <person name="Chaudhuri R.R."/>
            <person name="La Ragione R."/>
            <person name="Hildebrand F."/>
            <person name="Pallen M.J."/>
        </authorList>
    </citation>
    <scope>NUCLEOTIDE SEQUENCE</scope>
    <source>
        <strain evidence="21">CHK152-2871</strain>
    </source>
</reference>
<evidence type="ECO:0000256" key="4">
    <source>
        <dbReference type="ARBA" id="ARBA00022670"/>
    </source>
</evidence>
<keyword evidence="6" id="KW-0808">Transferase</keyword>
<keyword evidence="14" id="KW-0961">Cell wall biogenesis/degradation</keyword>
<dbReference type="Pfam" id="PF00912">
    <property type="entry name" value="Transgly"/>
    <property type="match status" value="1"/>
</dbReference>
<evidence type="ECO:0000256" key="18">
    <source>
        <dbReference type="SAM" id="Phobius"/>
    </source>
</evidence>
<dbReference type="GO" id="GO:0006508">
    <property type="term" value="P:proteolysis"/>
    <property type="evidence" value="ECO:0007669"/>
    <property type="project" value="UniProtKB-KW"/>
</dbReference>
<comment type="caution">
    <text evidence="21">The sequence shown here is derived from an EMBL/GenBank/DDBJ whole genome shotgun (WGS) entry which is preliminary data.</text>
</comment>
<keyword evidence="3" id="KW-0121">Carboxypeptidase</keyword>
<dbReference type="InterPro" id="IPR050396">
    <property type="entry name" value="Glycosyltr_51/Transpeptidase"/>
</dbReference>
<dbReference type="InterPro" id="IPR001460">
    <property type="entry name" value="PCN-bd_Tpept"/>
</dbReference>
<keyword evidence="9" id="KW-0133">Cell shape</keyword>
<dbReference type="Pfam" id="PF00905">
    <property type="entry name" value="Transpeptidase"/>
    <property type="match status" value="1"/>
</dbReference>
<protein>
    <recommendedName>
        <fullName evidence="15">peptidoglycan glycosyltransferase</fullName>
        <ecNumber evidence="15">2.4.99.28</ecNumber>
    </recommendedName>
</protein>
<evidence type="ECO:0000256" key="11">
    <source>
        <dbReference type="ARBA" id="ARBA00022989"/>
    </source>
</evidence>
<dbReference type="GO" id="GO:0071555">
    <property type="term" value="P:cell wall organization"/>
    <property type="evidence" value="ECO:0007669"/>
    <property type="project" value="UniProtKB-KW"/>
</dbReference>
<keyword evidence="4" id="KW-0645">Protease</keyword>
<evidence type="ECO:0000256" key="12">
    <source>
        <dbReference type="ARBA" id="ARBA00023136"/>
    </source>
</evidence>
<dbReference type="FunFam" id="1.10.3810.10:FF:000003">
    <property type="entry name" value="Penicillin-binding protein 1a"/>
    <property type="match status" value="1"/>
</dbReference>
<evidence type="ECO:0000313" key="21">
    <source>
        <dbReference type="EMBL" id="HIS74253.1"/>
    </source>
</evidence>
<evidence type="ECO:0000256" key="1">
    <source>
        <dbReference type="ARBA" id="ARBA00004370"/>
    </source>
</evidence>
<dbReference type="Gene3D" id="1.10.3810.10">
    <property type="entry name" value="Biosynthetic peptidoglycan transglycosylase-like"/>
    <property type="match status" value="1"/>
</dbReference>
<dbReference type="InterPro" id="IPR001264">
    <property type="entry name" value="Glyco_trans_51"/>
</dbReference>
<gene>
    <name evidence="21" type="ORF">IAA86_04450</name>
</gene>
<evidence type="ECO:0000256" key="7">
    <source>
        <dbReference type="ARBA" id="ARBA00022692"/>
    </source>
</evidence>
<dbReference type="SUPFAM" id="SSF56601">
    <property type="entry name" value="beta-lactamase/transpeptidase-like"/>
    <property type="match status" value="1"/>
</dbReference>
<proteinExistence type="predicted"/>
<dbReference type="NCBIfam" id="TIGR02074">
    <property type="entry name" value="PBP_1a_fam"/>
    <property type="match status" value="1"/>
</dbReference>
<dbReference type="GO" id="GO:0008955">
    <property type="term" value="F:peptidoglycan glycosyltransferase activity"/>
    <property type="evidence" value="ECO:0007669"/>
    <property type="project" value="UniProtKB-EC"/>
</dbReference>
<keyword evidence="7 18" id="KW-0812">Transmembrane</keyword>
<evidence type="ECO:0000256" key="16">
    <source>
        <dbReference type="ARBA" id="ARBA00049902"/>
    </source>
</evidence>
<evidence type="ECO:0000256" key="17">
    <source>
        <dbReference type="SAM" id="MobiDB-lite"/>
    </source>
</evidence>
<dbReference type="GO" id="GO:0030288">
    <property type="term" value="C:outer membrane-bounded periplasmic space"/>
    <property type="evidence" value="ECO:0007669"/>
    <property type="project" value="TreeGrafter"/>
</dbReference>
<feature type="compositionally biased region" description="Low complexity" evidence="17">
    <location>
        <begin position="692"/>
        <end position="708"/>
    </location>
</feature>
<dbReference type="GO" id="GO:0008658">
    <property type="term" value="F:penicillin binding"/>
    <property type="evidence" value="ECO:0007669"/>
    <property type="project" value="InterPro"/>
</dbReference>
<dbReference type="GO" id="GO:0004180">
    <property type="term" value="F:carboxypeptidase activity"/>
    <property type="evidence" value="ECO:0007669"/>
    <property type="project" value="UniProtKB-KW"/>
</dbReference>
<evidence type="ECO:0000313" key="22">
    <source>
        <dbReference type="Proteomes" id="UP000886865"/>
    </source>
</evidence>
<comment type="catalytic activity">
    <reaction evidence="16">
        <text>[GlcNAc-(1-&gt;4)-Mur2Ac(oyl-L-Ala-gamma-D-Glu-L-Lys-D-Ala-D-Ala)](n)-di-trans,octa-cis-undecaprenyl diphosphate + beta-D-GlcNAc-(1-&gt;4)-Mur2Ac(oyl-L-Ala-gamma-D-Glu-L-Lys-D-Ala-D-Ala)-di-trans,octa-cis-undecaprenyl diphosphate = [GlcNAc-(1-&gt;4)-Mur2Ac(oyl-L-Ala-gamma-D-Glu-L-Lys-D-Ala-D-Ala)](n+1)-di-trans,octa-cis-undecaprenyl diphosphate + di-trans,octa-cis-undecaprenyl diphosphate + H(+)</text>
        <dbReference type="Rhea" id="RHEA:23708"/>
        <dbReference type="Rhea" id="RHEA-COMP:9602"/>
        <dbReference type="Rhea" id="RHEA-COMP:9603"/>
        <dbReference type="ChEBI" id="CHEBI:15378"/>
        <dbReference type="ChEBI" id="CHEBI:58405"/>
        <dbReference type="ChEBI" id="CHEBI:60033"/>
        <dbReference type="ChEBI" id="CHEBI:78435"/>
        <dbReference type="EC" id="2.4.99.28"/>
    </reaction>
</comment>
<evidence type="ECO:0000256" key="14">
    <source>
        <dbReference type="ARBA" id="ARBA00023316"/>
    </source>
</evidence>
<evidence type="ECO:0000256" key="15">
    <source>
        <dbReference type="ARBA" id="ARBA00044770"/>
    </source>
</evidence>
<dbReference type="InterPro" id="IPR023346">
    <property type="entry name" value="Lysozyme-like_dom_sf"/>
</dbReference>
<comment type="pathway">
    <text evidence="2">Cell wall biogenesis; peptidoglycan biosynthesis.</text>
</comment>
<evidence type="ECO:0000256" key="10">
    <source>
        <dbReference type="ARBA" id="ARBA00022984"/>
    </source>
</evidence>
<name>A0A9D1FIN7_9BACT</name>
<keyword evidence="11 18" id="KW-1133">Transmembrane helix</keyword>
<dbReference type="GO" id="GO:0016020">
    <property type="term" value="C:membrane"/>
    <property type="evidence" value="ECO:0007669"/>
    <property type="project" value="UniProtKB-SubCell"/>
</dbReference>
<evidence type="ECO:0000256" key="8">
    <source>
        <dbReference type="ARBA" id="ARBA00022801"/>
    </source>
</evidence>
<keyword evidence="10" id="KW-0573">Peptidoglycan synthesis</keyword>